<sequence>MPTSFLQQPEEPVSPFEVARAALVLLGDQWGVLPGPMGTTGHLHNGDGTPFTVGVCEAGHLYVRNDSQGDAAHLPVPPTADLAALAHAVARILPELF</sequence>
<gene>
    <name evidence="1" type="ORF">GCM10010358_68060</name>
</gene>
<evidence type="ECO:0000313" key="2">
    <source>
        <dbReference type="Proteomes" id="UP000619244"/>
    </source>
</evidence>
<protein>
    <submittedName>
        <fullName evidence="1">Uncharacterized protein</fullName>
    </submittedName>
</protein>
<proteinExistence type="predicted"/>
<name>A0A918U7Y0_9ACTN</name>
<comment type="caution">
    <text evidence="1">The sequence shown here is derived from an EMBL/GenBank/DDBJ whole genome shotgun (WGS) entry which is preliminary data.</text>
</comment>
<dbReference type="RefSeq" id="WP_190194200.1">
    <property type="nucleotide sequence ID" value="NZ_BMVU01000055.1"/>
</dbReference>
<keyword evidence="2" id="KW-1185">Reference proteome</keyword>
<dbReference type="AlphaFoldDB" id="A0A918U7Y0"/>
<accession>A0A918U7Y0</accession>
<organism evidence="1 2">
    <name type="scientific">Streptomyces minutiscleroticus</name>
    <dbReference type="NCBI Taxonomy" id="68238"/>
    <lineage>
        <taxon>Bacteria</taxon>
        <taxon>Bacillati</taxon>
        <taxon>Actinomycetota</taxon>
        <taxon>Actinomycetes</taxon>
        <taxon>Kitasatosporales</taxon>
        <taxon>Streptomycetaceae</taxon>
        <taxon>Streptomyces</taxon>
    </lineage>
</organism>
<reference evidence="1" key="1">
    <citation type="journal article" date="2014" name="Int. J. Syst. Evol. Microbiol.">
        <title>Complete genome sequence of Corynebacterium casei LMG S-19264T (=DSM 44701T), isolated from a smear-ripened cheese.</title>
        <authorList>
            <consortium name="US DOE Joint Genome Institute (JGI-PGF)"/>
            <person name="Walter F."/>
            <person name="Albersmeier A."/>
            <person name="Kalinowski J."/>
            <person name="Ruckert C."/>
        </authorList>
    </citation>
    <scope>NUCLEOTIDE SEQUENCE</scope>
    <source>
        <strain evidence="1">JCM 4790</strain>
    </source>
</reference>
<dbReference type="Proteomes" id="UP000619244">
    <property type="component" value="Unassembled WGS sequence"/>
</dbReference>
<dbReference type="EMBL" id="BMVU01000055">
    <property type="protein sequence ID" value="GGY05074.1"/>
    <property type="molecule type" value="Genomic_DNA"/>
</dbReference>
<evidence type="ECO:0000313" key="1">
    <source>
        <dbReference type="EMBL" id="GGY05074.1"/>
    </source>
</evidence>
<reference evidence="1" key="2">
    <citation type="submission" date="2020-09" db="EMBL/GenBank/DDBJ databases">
        <authorList>
            <person name="Sun Q."/>
            <person name="Ohkuma M."/>
        </authorList>
    </citation>
    <scope>NUCLEOTIDE SEQUENCE</scope>
    <source>
        <strain evidence="1">JCM 4790</strain>
    </source>
</reference>